<reference evidence="5" key="1">
    <citation type="submission" date="2017-05" db="EMBL/GenBank/DDBJ databases">
        <authorList>
            <person name="Varghese N."/>
            <person name="Submissions S."/>
        </authorList>
    </citation>
    <scope>NUCLEOTIDE SEQUENCE</scope>
    <source>
        <strain evidence="5">DSM 45262</strain>
    </source>
</reference>
<accession>A0AA45WLE9</accession>
<dbReference type="InterPro" id="IPR011199">
    <property type="entry name" value="Bacillithiol_biosynth_BshC"/>
</dbReference>
<dbReference type="Proteomes" id="UP001157946">
    <property type="component" value="Unassembled WGS sequence"/>
</dbReference>
<name>A0AA45WLE9_9BACL</name>
<dbReference type="InterPro" id="IPR055398">
    <property type="entry name" value="Rossmann-like_BshC"/>
</dbReference>
<keyword evidence="6" id="KW-1185">Reference proteome</keyword>
<dbReference type="NCBIfam" id="TIGR03998">
    <property type="entry name" value="thiol_BshC"/>
    <property type="match status" value="1"/>
</dbReference>
<evidence type="ECO:0000313" key="6">
    <source>
        <dbReference type="Proteomes" id="UP001157946"/>
    </source>
</evidence>
<comment type="function">
    <text evidence="2">Involved in bacillithiol (BSH) biosynthesis. May catalyze the last step of the pathway, the addition of cysteine to glucosamine malate (GlcN-Mal) to generate BSH.</text>
</comment>
<dbReference type="HAMAP" id="MF_01867">
    <property type="entry name" value="BshC"/>
    <property type="match status" value="1"/>
</dbReference>
<feature type="domain" description="Bacillithiol biosynthesis BshC C-terminal coiled-coil" evidence="4">
    <location>
        <begin position="384"/>
        <end position="536"/>
    </location>
</feature>
<dbReference type="InterPro" id="IPR055399">
    <property type="entry name" value="CC_BshC"/>
</dbReference>
<evidence type="ECO:0000259" key="3">
    <source>
        <dbReference type="Pfam" id="PF10079"/>
    </source>
</evidence>
<sequence>MEIKASRLPVGNPFMERYLADDEWVRAFYEYNPWDECSVSSRLEYIEREWRGADRAELAEVIRAYHTPELLHPVVERNLTRLADPKSLVVIGGQQAGLMTGPLYTLYKAITLIQLAKQEEARLGRPVIPVFWIAGEDHDSEEVNHIHVHDRHDGLTKVEWTGPLSGKQPVSMQMMQPEEMSAYLQTLTQIMGDGAAKREWLEEMQELLEGPVGWTRHFARIMHRLFGREGLLLIDSADPGLRRLEASFFTVLIDQSASIQERVQQASAGLVASGLTEPVHLQDGQGNLFLLEAGERQALYRGVGGWVTKNGETRLTQAELVNIAHEAPERLSNNVITRPLMQEYLFPTLYFVGGPGEVAYWGLLKQAFAQVGLRMPIVLPRLQVTILDRRVQKRMNEFGLSVTDVLAGLDDKREAWLAERVPFALAERFATAKQIIEQEYEALINDLEQGIGRNTREIGQKNLGKILAQVEYYQHFAERAVREKHQVELRHWEELSLAVTPDGKLQERVYNFLSLWNAWGLDWLHRLLETPLVGEGRRHVHYCMFL</sequence>
<evidence type="ECO:0000256" key="1">
    <source>
        <dbReference type="ARBA" id="ARBA00022598"/>
    </source>
</evidence>
<keyword evidence="1 2" id="KW-0436">Ligase</keyword>
<feature type="domain" description="Bacillithiol biosynthesis BshC N-terminal Rossmann-like" evidence="3">
    <location>
        <begin position="1"/>
        <end position="382"/>
    </location>
</feature>
<comment type="similarity">
    <text evidence="2">Belongs to the BshC family.</text>
</comment>
<dbReference type="AlphaFoldDB" id="A0AA45WLE9"/>
<dbReference type="GO" id="GO:0016874">
    <property type="term" value="F:ligase activity"/>
    <property type="evidence" value="ECO:0007669"/>
    <property type="project" value="UniProtKB-UniRule"/>
</dbReference>
<dbReference type="PIRSF" id="PIRSF012535">
    <property type="entry name" value="UCP012535"/>
    <property type="match status" value="1"/>
</dbReference>
<dbReference type="RefSeq" id="WP_102992870.1">
    <property type="nucleotide sequence ID" value="NZ_FXTU01000002.1"/>
</dbReference>
<evidence type="ECO:0000259" key="4">
    <source>
        <dbReference type="Pfam" id="PF24850"/>
    </source>
</evidence>
<protein>
    <recommendedName>
        <fullName evidence="2">Putative cysteine ligase BshC</fullName>
        <ecNumber evidence="2">6.-.-.-</ecNumber>
    </recommendedName>
</protein>
<proteinExistence type="inferred from homology"/>
<comment type="caution">
    <text evidence="5">The sequence shown here is derived from an EMBL/GenBank/DDBJ whole genome shotgun (WGS) entry which is preliminary data.</text>
</comment>
<gene>
    <name evidence="2" type="primary">bshC</name>
    <name evidence="5" type="ORF">SAMN06265361_102233</name>
</gene>
<organism evidence="5 6">
    <name type="scientific">Laceyella tengchongensis</name>
    <dbReference type="NCBI Taxonomy" id="574699"/>
    <lineage>
        <taxon>Bacteria</taxon>
        <taxon>Bacillati</taxon>
        <taxon>Bacillota</taxon>
        <taxon>Bacilli</taxon>
        <taxon>Bacillales</taxon>
        <taxon>Thermoactinomycetaceae</taxon>
        <taxon>Laceyella</taxon>
    </lineage>
</organism>
<dbReference type="Pfam" id="PF24850">
    <property type="entry name" value="CC_BshC"/>
    <property type="match status" value="1"/>
</dbReference>
<evidence type="ECO:0000313" key="5">
    <source>
        <dbReference type="EMBL" id="SMP11122.1"/>
    </source>
</evidence>
<dbReference type="EMBL" id="FXTU01000002">
    <property type="protein sequence ID" value="SMP11122.1"/>
    <property type="molecule type" value="Genomic_DNA"/>
</dbReference>
<evidence type="ECO:0000256" key="2">
    <source>
        <dbReference type="HAMAP-Rule" id="MF_01867"/>
    </source>
</evidence>
<dbReference type="EC" id="6.-.-.-" evidence="2"/>
<dbReference type="Pfam" id="PF10079">
    <property type="entry name" value="Rossmann-like_BshC"/>
    <property type="match status" value="1"/>
</dbReference>